<dbReference type="RefSeq" id="WP_192765523.1">
    <property type="nucleotide sequence ID" value="NZ_JADBEB010000001.1"/>
</dbReference>
<keyword evidence="2" id="KW-1185">Reference proteome</keyword>
<evidence type="ECO:0000313" key="1">
    <source>
        <dbReference type="EMBL" id="MBE1485314.1"/>
    </source>
</evidence>
<dbReference type="Proteomes" id="UP000649753">
    <property type="component" value="Unassembled WGS sequence"/>
</dbReference>
<protein>
    <submittedName>
        <fullName evidence="1">Uncharacterized protein</fullName>
    </submittedName>
</protein>
<sequence>MSVLRAPDPAAVLRDFVARVSPYDPAPGAEPVGSVDVHSADGTETIRVTPHLARALAEALAGYRDRADRGTCATCGGRRLDENLHCADCGRLHGVLGEVIARQAERVRQRGPAGSAEAAP</sequence>
<organism evidence="1 2">
    <name type="scientific">Plantactinospora soyae</name>
    <dbReference type="NCBI Taxonomy" id="1544732"/>
    <lineage>
        <taxon>Bacteria</taxon>
        <taxon>Bacillati</taxon>
        <taxon>Actinomycetota</taxon>
        <taxon>Actinomycetes</taxon>
        <taxon>Micromonosporales</taxon>
        <taxon>Micromonosporaceae</taxon>
        <taxon>Plantactinospora</taxon>
    </lineage>
</organism>
<evidence type="ECO:0000313" key="2">
    <source>
        <dbReference type="Proteomes" id="UP000649753"/>
    </source>
</evidence>
<dbReference type="EMBL" id="JADBEB010000001">
    <property type="protein sequence ID" value="MBE1485314.1"/>
    <property type="molecule type" value="Genomic_DNA"/>
</dbReference>
<proteinExistence type="predicted"/>
<gene>
    <name evidence="1" type="ORF">H4W31_000952</name>
</gene>
<dbReference type="AlphaFoldDB" id="A0A927M0G6"/>
<reference evidence="1" key="1">
    <citation type="submission" date="2020-10" db="EMBL/GenBank/DDBJ databases">
        <title>Sequencing the genomes of 1000 actinobacteria strains.</title>
        <authorList>
            <person name="Klenk H.-P."/>
        </authorList>
    </citation>
    <scope>NUCLEOTIDE SEQUENCE</scope>
    <source>
        <strain evidence="1">DSM 46832</strain>
    </source>
</reference>
<accession>A0A927M0G6</accession>
<name>A0A927M0G6_9ACTN</name>
<comment type="caution">
    <text evidence="1">The sequence shown here is derived from an EMBL/GenBank/DDBJ whole genome shotgun (WGS) entry which is preliminary data.</text>
</comment>